<evidence type="ECO:0000256" key="2">
    <source>
        <dbReference type="ARBA" id="ARBA00022692"/>
    </source>
</evidence>
<dbReference type="Gene3D" id="1.20.1070.10">
    <property type="entry name" value="Rhodopsin 7-helix transmembrane proteins"/>
    <property type="match status" value="1"/>
</dbReference>
<dbReference type="InterPro" id="IPR036116">
    <property type="entry name" value="FN3_sf"/>
</dbReference>
<feature type="domain" description="Fibronectin type-III" evidence="14">
    <location>
        <begin position="108"/>
        <end position="199"/>
    </location>
</feature>
<keyword evidence="8" id="KW-0807">Transducer</keyword>
<dbReference type="InterPro" id="IPR013783">
    <property type="entry name" value="Ig-like_fold"/>
</dbReference>
<dbReference type="PROSITE" id="PS50261">
    <property type="entry name" value="G_PROTEIN_RECEP_F2_4"/>
    <property type="match status" value="1"/>
</dbReference>
<dbReference type="InterPro" id="IPR057244">
    <property type="entry name" value="GAIN_B"/>
</dbReference>
<dbReference type="InterPro" id="IPR053066">
    <property type="entry name" value="ADGR_G7"/>
</dbReference>
<dbReference type="OrthoDB" id="10037534at2759"/>
<feature type="domain" description="Ig-like" evidence="13">
    <location>
        <begin position="856"/>
        <end position="948"/>
    </location>
</feature>
<dbReference type="InterPro" id="IPR017981">
    <property type="entry name" value="GPCR_2-like_7TM"/>
</dbReference>
<dbReference type="SMART" id="SM00008">
    <property type="entry name" value="HormR"/>
    <property type="match status" value="1"/>
</dbReference>
<feature type="transmembrane region" description="Helical" evidence="9">
    <location>
        <begin position="1636"/>
        <end position="1655"/>
    </location>
</feature>
<evidence type="ECO:0000256" key="7">
    <source>
        <dbReference type="ARBA" id="ARBA00023170"/>
    </source>
</evidence>
<dbReference type="SMART" id="SM00303">
    <property type="entry name" value="GPS"/>
    <property type="match status" value="1"/>
</dbReference>
<dbReference type="Gene3D" id="2.60.220.50">
    <property type="match status" value="1"/>
</dbReference>
<feature type="domain" description="Fibronectin type-III" evidence="14">
    <location>
        <begin position="1147"/>
        <end position="1237"/>
    </location>
</feature>
<evidence type="ECO:0000259" key="14">
    <source>
        <dbReference type="PROSITE" id="PS50853"/>
    </source>
</evidence>
<dbReference type="PROSITE" id="PS50835">
    <property type="entry name" value="IG_LIKE"/>
    <property type="match status" value="1"/>
</dbReference>
<keyword evidence="7" id="KW-0675">Receptor</keyword>
<evidence type="ECO:0000256" key="3">
    <source>
        <dbReference type="ARBA" id="ARBA00022989"/>
    </source>
</evidence>
<dbReference type="GO" id="GO:0007166">
    <property type="term" value="P:cell surface receptor signaling pathway"/>
    <property type="evidence" value="ECO:0007669"/>
    <property type="project" value="InterPro"/>
</dbReference>
<feature type="domain" description="G-protein coupled receptors family 2 profile 2" evidence="12">
    <location>
        <begin position="1600"/>
        <end position="1746"/>
    </location>
</feature>
<evidence type="ECO:0000259" key="12">
    <source>
        <dbReference type="PROSITE" id="PS50261"/>
    </source>
</evidence>
<sequence length="1746" mass="189905">MTVYPQEYSLNCIKIGDLHYGISMSIGSTTLVNYTGCFDHLDNCPGTELVSSTNAVRYTVNITWDGMTVSTESINQPTTGDQMYQCVLDNPIDNDRTRTLAIRVPATAPSSLTEVNKTATTITISWTALDSSDTDGYVVNVASDTDTVQTVQVEGSSNNTITLDGLRVVTTYNITVRAYQQLLGPASTEISVLTHCQQEGIYLSYNENCYPNESYFWDSSVRLANEPISCVLPGTSLTTGQWVRVDDPDEPVDCNSNKANDSFRCTIVTSPDATLNLYLAQSLSADQEGWYKCCLPTDCSDPNTNIIFANIFRYSEIQSFIVADLPSDVKVYPQEYKLNCTKIGHNRYDISMSIGSTSLASYTNCEDGVNHNPCPGTVLVSSTNTVRYTVNIRWDGMTVSSGSISQSITGDQMYQCVLDNPSDGDDRTLTLTIKEPATAPSSLTEVNKTATTITVSWTALDSSDADGYVVNVTSDTDTVQTVQVEGSSNNTITLNGLKGGTTYSITVRAYQQLLGPASSTISVFTHCQQEGIYLVHHENCYPNGSYFWDSSVNSVTEAISCVLPGTSLTTGQWVRVADPDDPVDCNSNSVSDPFRCTIVTSPNATINLYLAQSLPAAQEDWYKCCLPTDCSDPNTNIIFANIFRFAEIESFTVADLPSDMTVYPQEYKLNCVKIGHWHYGISMSIGSTTLVNYTNCDDRFITDNCPGTVLVSSTNTVRHTVNITWDRMTVSNGSINQSTTGDQMYRCVLDNLVAADRTRTLTIKVPATAPSSLTVVNKTTTTITVSWTAFDSSDADGYVVNVTSDTDTVQTVQVEGSSNNTITLDGLRGETTYNITVRAYQQLLGPASTIIIQTLPVINSINWTLVSSITRLNNTQYRIDCLTTTNINPSTDVYWLVNGVMKSNSMPTSIDVLTYNNTLLVYPDPLGVSVNVTCIAMIGGVSYSQSVILHAPSGLLVYVRGFILNATSIKVNWTNSSETNGHVIEYTTGGVTRNVVSTSEDEIIITNLSPMSTYTISVYSYIDLPSVNSTVTVLRFDVPSPVTSLSVSNVSTTGITVNWTIPSSDNYVTYYTISYTPSCPQLSSVNETVSVAPHQSTTTYSYTLIGLYSGMNYTITVRAGNVLGGSGLNAIIIQTKAIKCMLIPSSWPSSIQILPVNSTANNLTWNEVNCSLHNGLITGYAVIISNSSITYNLTSTERYIILNDLVFGIEYNISVAAVNSVGRGPLSDPIVVEIGIGHCSRESFDSSRGTFVWPETDSSMTAVVACPYGPNGVTVSRVCTSNGYWESPNVTRCLTAISSGFKNISKVDLTTENNIAVLMSLNELVMNSTDSNDQSIDNIIIVSNILNQTAILISDHANLSPSNLTVITETVIQTLDNIEEWPTIMKAEGNQIIQSFEGIVDAVLNYDNDTNIDIVERNIAFKIRKVTRSSYNKLAFTATASNGSLMVETDGNSTDTEIGSITIPKSILNVTTDAQIKVAFSLYEETAFFPIRDPPPNTVVGSSVISARIAGVSDGTQLPDPVVIILALKRNNFSNPCCVYWDFNAAEGRGNWSTDGCTVEAANSSVTCHCNHLTNFAILVDISRRTEGPTQSPHHITIALDTVSYIGAGISLVGLILTIITLVIFKKIRTKDASKFHIQLCVSLSLMLLVFVSGISEVSPKEGCITVGVLIHYFALVAWMWMGAEALLMFQKLQMVFVNVSWRYHLTVSIVCWGSPLIPVTILLAVDYSYYLTLDENGSGYRLSSA</sequence>
<evidence type="ECO:0000259" key="10">
    <source>
        <dbReference type="PROSITE" id="PS50221"/>
    </source>
</evidence>
<dbReference type="SUPFAM" id="SSF49265">
    <property type="entry name" value="Fibronectin type III"/>
    <property type="match status" value="4"/>
</dbReference>
<dbReference type="SMART" id="SM00060">
    <property type="entry name" value="FN3"/>
    <property type="match status" value="6"/>
</dbReference>
<evidence type="ECO:0000256" key="6">
    <source>
        <dbReference type="ARBA" id="ARBA00023157"/>
    </source>
</evidence>
<keyword evidence="2 9" id="KW-0812">Transmembrane</keyword>
<dbReference type="InterPro" id="IPR000203">
    <property type="entry name" value="GPS"/>
</dbReference>
<evidence type="ECO:0000256" key="1">
    <source>
        <dbReference type="ARBA" id="ARBA00004141"/>
    </source>
</evidence>
<evidence type="ECO:0000259" key="11">
    <source>
        <dbReference type="PROSITE" id="PS50227"/>
    </source>
</evidence>
<dbReference type="InterPro" id="IPR007110">
    <property type="entry name" value="Ig-like_dom"/>
</dbReference>
<feature type="domain" description="G-protein coupled receptors family 2 profile 1" evidence="11">
    <location>
        <begin position="1243"/>
        <end position="1297"/>
    </location>
</feature>
<evidence type="ECO:0008006" key="16">
    <source>
        <dbReference type="Google" id="ProtNLM"/>
    </source>
</evidence>
<feature type="domain" description="Fibronectin type-III" evidence="14">
    <location>
        <begin position="951"/>
        <end position="1036"/>
    </location>
</feature>
<dbReference type="InParanoid" id="A0A1X7UNB5"/>
<feature type="domain" description="Fibronectin type-III" evidence="14">
    <location>
        <begin position="769"/>
        <end position="858"/>
    </location>
</feature>
<feature type="domain" description="Fibronectin type-III" evidence="14">
    <location>
        <begin position="439"/>
        <end position="530"/>
    </location>
</feature>
<dbReference type="Pfam" id="PF00041">
    <property type="entry name" value="fn3"/>
    <property type="match status" value="5"/>
</dbReference>
<dbReference type="InterPro" id="IPR036445">
    <property type="entry name" value="GPCR_2_extracell_dom_sf"/>
</dbReference>
<dbReference type="CDD" id="cd00063">
    <property type="entry name" value="FN3"/>
    <property type="match status" value="6"/>
</dbReference>
<dbReference type="InterPro" id="IPR000832">
    <property type="entry name" value="GPCR_2_secretin-like"/>
</dbReference>
<evidence type="ECO:0000259" key="13">
    <source>
        <dbReference type="PROSITE" id="PS50835"/>
    </source>
</evidence>
<feature type="transmembrane region" description="Helical" evidence="9">
    <location>
        <begin position="1603"/>
        <end position="1624"/>
    </location>
</feature>
<comment type="subcellular location">
    <subcellularLocation>
        <location evidence="1">Membrane</location>
        <topology evidence="1">Multi-pass membrane protein</topology>
    </subcellularLocation>
</comment>
<keyword evidence="5 9" id="KW-0472">Membrane</keyword>
<dbReference type="SUPFAM" id="SSF111418">
    <property type="entry name" value="Hormone receptor domain"/>
    <property type="match status" value="1"/>
</dbReference>
<dbReference type="PANTHER" id="PTHR47767:SF1">
    <property type="entry name" value="ADHESION G PROTEIN-COUPLED RECEPTOR G7"/>
    <property type="match status" value="1"/>
</dbReference>
<dbReference type="PANTHER" id="PTHR47767">
    <property type="entry name" value="ADHESION G PROTEIN-COUPLED RECEPTOR G7"/>
    <property type="match status" value="1"/>
</dbReference>
<dbReference type="InterPro" id="IPR001879">
    <property type="entry name" value="GPCR_2_extracellular_dom"/>
</dbReference>
<keyword evidence="4" id="KW-0297">G-protein coupled receptor</keyword>
<dbReference type="EnsemblMetazoa" id="Aqu2.1.29136_001">
    <property type="protein sequence ID" value="Aqu2.1.29136_001"/>
    <property type="gene ID" value="Aqu2.1.29136"/>
</dbReference>
<dbReference type="Gene3D" id="2.60.40.10">
    <property type="entry name" value="Immunoglobulins"/>
    <property type="match status" value="6"/>
</dbReference>
<dbReference type="PROSITE" id="PS50853">
    <property type="entry name" value="FN3"/>
    <property type="match status" value="6"/>
</dbReference>
<evidence type="ECO:0000256" key="5">
    <source>
        <dbReference type="ARBA" id="ARBA00023136"/>
    </source>
</evidence>
<protein>
    <recommendedName>
        <fullName evidence="16">G-protein coupled receptors family 2 profile 2 domain-containing protein</fullName>
    </recommendedName>
</protein>
<feature type="transmembrane region" description="Helical" evidence="9">
    <location>
        <begin position="1702"/>
        <end position="1726"/>
    </location>
</feature>
<keyword evidence="3 9" id="KW-1133">Transmembrane helix</keyword>
<feature type="domain" description="GAIN-B" evidence="10">
    <location>
        <begin position="1436"/>
        <end position="1586"/>
    </location>
</feature>
<dbReference type="Pfam" id="PF01825">
    <property type="entry name" value="GPS"/>
    <property type="match status" value="1"/>
</dbReference>
<organism evidence="15">
    <name type="scientific">Amphimedon queenslandica</name>
    <name type="common">Sponge</name>
    <dbReference type="NCBI Taxonomy" id="400682"/>
    <lineage>
        <taxon>Eukaryota</taxon>
        <taxon>Metazoa</taxon>
        <taxon>Porifera</taxon>
        <taxon>Demospongiae</taxon>
        <taxon>Heteroscleromorpha</taxon>
        <taxon>Haplosclerida</taxon>
        <taxon>Niphatidae</taxon>
        <taxon>Amphimedon</taxon>
    </lineage>
</organism>
<feature type="transmembrane region" description="Helical" evidence="9">
    <location>
        <begin position="1667"/>
        <end position="1690"/>
    </location>
</feature>
<evidence type="ECO:0000313" key="15">
    <source>
        <dbReference type="EnsemblMetazoa" id="Aqu2.1.29136_001"/>
    </source>
</evidence>
<dbReference type="PROSITE" id="PS50227">
    <property type="entry name" value="G_PROTEIN_RECEP_F2_3"/>
    <property type="match status" value="1"/>
</dbReference>
<accession>A0A1X7UNB5</accession>
<dbReference type="GO" id="GO:0016020">
    <property type="term" value="C:membrane"/>
    <property type="evidence" value="ECO:0007669"/>
    <property type="project" value="UniProtKB-SubCell"/>
</dbReference>
<dbReference type="PROSITE" id="PS50221">
    <property type="entry name" value="GAIN_B"/>
    <property type="match status" value="1"/>
</dbReference>
<dbReference type="InterPro" id="IPR046338">
    <property type="entry name" value="GAIN_dom_sf"/>
</dbReference>
<keyword evidence="6" id="KW-1015">Disulfide bond</keyword>
<feature type="domain" description="Fibronectin type-III" evidence="14">
    <location>
        <begin position="1038"/>
        <end position="1138"/>
    </location>
</feature>
<proteinExistence type="predicted"/>
<reference evidence="15" key="1">
    <citation type="submission" date="2017-05" db="UniProtKB">
        <authorList>
            <consortium name="EnsemblMetazoa"/>
        </authorList>
    </citation>
    <scope>IDENTIFICATION</scope>
</reference>
<evidence type="ECO:0000256" key="9">
    <source>
        <dbReference type="SAM" id="Phobius"/>
    </source>
</evidence>
<dbReference type="GO" id="GO:0004930">
    <property type="term" value="F:G protein-coupled receptor activity"/>
    <property type="evidence" value="ECO:0007669"/>
    <property type="project" value="UniProtKB-KW"/>
</dbReference>
<dbReference type="InterPro" id="IPR003961">
    <property type="entry name" value="FN3_dom"/>
</dbReference>
<dbReference type="Pfam" id="PF00002">
    <property type="entry name" value="7tm_2"/>
    <property type="match status" value="1"/>
</dbReference>
<dbReference type="Gene3D" id="4.10.1240.10">
    <property type="entry name" value="GPCR, family 2, extracellular hormone receptor domain"/>
    <property type="match status" value="1"/>
</dbReference>
<evidence type="ECO:0000256" key="4">
    <source>
        <dbReference type="ARBA" id="ARBA00023040"/>
    </source>
</evidence>
<name>A0A1X7UNB5_AMPQE</name>
<evidence type="ECO:0000256" key="8">
    <source>
        <dbReference type="ARBA" id="ARBA00023224"/>
    </source>
</evidence>